<organism evidence="2 3">
    <name type="scientific">Zygosaccharomyces bailii (strain CLIB 213 / ATCC 58445 / CBS 680 / BCRC 21525 / NBRC 1098 / NCYC 1416 / NRRL Y-2227)</name>
    <dbReference type="NCBI Taxonomy" id="1333698"/>
    <lineage>
        <taxon>Eukaryota</taxon>
        <taxon>Fungi</taxon>
        <taxon>Dikarya</taxon>
        <taxon>Ascomycota</taxon>
        <taxon>Saccharomycotina</taxon>
        <taxon>Saccharomycetes</taxon>
        <taxon>Saccharomycetales</taxon>
        <taxon>Saccharomycetaceae</taxon>
        <taxon>Zygosaccharomyces</taxon>
    </lineage>
</organism>
<keyword evidence="1" id="KW-0175">Coiled coil</keyword>
<dbReference type="EMBL" id="HG316458">
    <property type="protein sequence ID" value="CDF89900.1"/>
    <property type="molecule type" value="Genomic_DNA"/>
</dbReference>
<name>A0A8J2T728_ZYGB2</name>
<sequence>MGKGAAKYGFKSGVLPTTRSILKNPTLKQETLLEKARAPKPKGVTGIGYAEGAMHPKGSHRDSEPVKFIDVEQLIQNTVSTPQSVRPLNSKQQEEKLRKAELRRHYLSEAFRNEEERLLREEQMLKKKEQMMEEQRSREVALLDQIKSSDLTVPTLERILDEPLMRRRTKDEKELLDMKRKHNRKLMEFKNKENKLEKLVNLYHVSDEFIVTEKQLLQKVEEAFNNEGSDVLRTKLGMGISRIRSRNEGNIGDALFGTVGGGEYIGFPLIKEYLSGEMKDFAQEVEARSKQIMEEKKNDSETIL</sequence>
<proteinExistence type="predicted"/>
<dbReference type="Pfam" id="PF26163">
    <property type="entry name" value="mS26"/>
    <property type="match status" value="1"/>
</dbReference>
<gene>
    <name evidence="2" type="ORF">BN860_04346g</name>
</gene>
<evidence type="ECO:0000313" key="2">
    <source>
        <dbReference type="EMBL" id="CDF89900.1"/>
    </source>
</evidence>
<dbReference type="InterPro" id="IPR058940">
    <property type="entry name" value="mS26_fungi"/>
</dbReference>
<dbReference type="AlphaFoldDB" id="A0A8J2T728"/>
<accession>A0A8J2T728</accession>
<evidence type="ECO:0000256" key="1">
    <source>
        <dbReference type="SAM" id="Coils"/>
    </source>
</evidence>
<feature type="coiled-coil region" evidence="1">
    <location>
        <begin position="111"/>
        <end position="138"/>
    </location>
</feature>
<evidence type="ECO:0000313" key="3">
    <source>
        <dbReference type="Proteomes" id="UP000019375"/>
    </source>
</evidence>
<protein>
    <submittedName>
        <fullName evidence="2">ZYBA0S05-04346g1_1</fullName>
    </submittedName>
</protein>
<dbReference type="Proteomes" id="UP000019375">
    <property type="component" value="Unassembled WGS sequence"/>
</dbReference>
<keyword evidence="3" id="KW-1185">Reference proteome</keyword>
<dbReference type="OrthoDB" id="5223508at2759"/>
<reference evidence="3" key="1">
    <citation type="journal article" date="2013" name="Genome Announc.">
        <title>Genome sequence of the food spoilage yeast Zygosaccharomyces bailii CLIB 213(T).</title>
        <authorList>
            <person name="Galeote V."/>
            <person name="Bigey F."/>
            <person name="Devillers H."/>
            <person name="Neuveglise C."/>
            <person name="Dequin S."/>
        </authorList>
    </citation>
    <scope>NUCLEOTIDE SEQUENCE [LARGE SCALE GENOMIC DNA]</scope>
    <source>
        <strain evidence="3">CLIB 213 / ATCC 58445 / CBS 680 / CCRC 21525 / NBRC 1098 / NCYC 1416 / NRRL Y-2227</strain>
    </source>
</reference>
<dbReference type="CDD" id="cd23703">
    <property type="entry name" value="mS26_PET12"/>
    <property type="match status" value="1"/>
</dbReference>